<reference key="1">
    <citation type="submission" date="2010-11" db="EMBL/GenBank/DDBJ databases">
        <title>The complete genome of Bacteroides helcogenes P 36-108.</title>
        <authorList>
            <consortium name="US DOE Joint Genome Institute (JGI-PGF)"/>
            <person name="Lucas S."/>
            <person name="Copeland A."/>
            <person name="Lapidus A."/>
            <person name="Bruce D."/>
            <person name="Goodwin L."/>
            <person name="Pitluck S."/>
            <person name="Kyrpides N."/>
            <person name="Mavromatis K."/>
            <person name="Ivanova N."/>
            <person name="Zeytun A."/>
            <person name="Brettin T."/>
            <person name="Detter J.C."/>
            <person name="Tapia R."/>
            <person name="Han C."/>
            <person name="Land M."/>
            <person name="Hauser L."/>
            <person name="Markowitz V."/>
            <person name="Cheng J.-F."/>
            <person name="Hugenholtz P."/>
            <person name="Woyke T."/>
            <person name="Wu D."/>
            <person name="Gronow S."/>
            <person name="Wellnitz S."/>
            <person name="Brambilla E."/>
            <person name="Klenk H.-P."/>
            <person name="Eisen J.A."/>
        </authorList>
    </citation>
    <scope>NUCLEOTIDE SEQUENCE</scope>
    <source>
        <strain>P 36-108</strain>
    </source>
</reference>
<evidence type="ECO:0000313" key="3">
    <source>
        <dbReference type="Proteomes" id="UP000008630"/>
    </source>
</evidence>
<reference evidence="2 3" key="2">
    <citation type="journal article" date="2011" name="Stand. Genomic Sci.">
        <title>Complete genome sequence of Bacteroides helcogenes type strain (P 36-108).</title>
        <authorList>
            <person name="Pati A."/>
            <person name="Gronow S."/>
            <person name="Zeytun A."/>
            <person name="Lapidus A."/>
            <person name="Nolan M."/>
            <person name="Hammon N."/>
            <person name="Deshpande S."/>
            <person name="Cheng J.F."/>
            <person name="Tapia R."/>
            <person name="Han C."/>
            <person name="Goodwin L."/>
            <person name="Pitluck S."/>
            <person name="Liolios K."/>
            <person name="Pagani I."/>
            <person name="Ivanova N."/>
            <person name="Mavromatis K."/>
            <person name="Chen A."/>
            <person name="Palaniappan K."/>
            <person name="Land M."/>
            <person name="Hauser L."/>
            <person name="Chang Y.J."/>
            <person name="Jeffries C.D."/>
            <person name="Detter J.C."/>
            <person name="Brambilla E."/>
            <person name="Rohde M."/>
            <person name="Goker M."/>
            <person name="Woyke T."/>
            <person name="Bristow J."/>
            <person name="Eisen J.A."/>
            <person name="Markowitz V."/>
            <person name="Hugenholtz P."/>
            <person name="Kyrpides N.C."/>
            <person name="Klenk H.P."/>
            <person name="Lucas S."/>
        </authorList>
    </citation>
    <scope>NUCLEOTIDE SEQUENCE [LARGE SCALE GENOMIC DNA]</scope>
    <source>
        <strain evidence="3">ATCC 35417 / DSM 20613 / JCM 6297 / CCUG 15421 / P 36-108</strain>
    </source>
</reference>
<keyword evidence="1" id="KW-1133">Transmembrane helix</keyword>
<sequence>MKQFGTWLLALLLAAFQPLSVAILVLMSVWTFNIIMGIAADKNAGNDFRFKKAFTAAKQLGFIFAVLFVISLATTGYDERELVFTIAKWGTWVVSLFYVTNIFRNAHSLWPRNKAIAFIYSFLTTEAFGYLKDLFKMRGGLK</sequence>
<dbReference type="EMBL" id="CP002352">
    <property type="protein sequence ID" value="ADV44751.1"/>
    <property type="molecule type" value="Genomic_DNA"/>
</dbReference>
<protein>
    <submittedName>
        <fullName evidence="2">Uncharacterized protein</fullName>
    </submittedName>
</protein>
<feature type="transmembrane region" description="Helical" evidence="1">
    <location>
        <begin position="83"/>
        <end position="103"/>
    </location>
</feature>
<accession>E6SN98</accession>
<dbReference type="KEGG" id="bhl:Bache_2809"/>
<feature type="transmembrane region" description="Helical" evidence="1">
    <location>
        <begin position="6"/>
        <end position="39"/>
    </location>
</feature>
<gene>
    <name evidence="2" type="ordered locus">Bache_2809</name>
</gene>
<name>E6SN98_BACT6</name>
<feature type="transmembrane region" description="Helical" evidence="1">
    <location>
        <begin position="60"/>
        <end position="77"/>
    </location>
</feature>
<keyword evidence="1" id="KW-0472">Membrane</keyword>
<keyword evidence="3" id="KW-1185">Reference proteome</keyword>
<organism evidence="2 3">
    <name type="scientific">Bacteroides helcogenes (strain ATCC 35417 / DSM 20613 / JCM 6297 / CCUG 15421 / P 36-108)</name>
    <dbReference type="NCBI Taxonomy" id="693979"/>
    <lineage>
        <taxon>Bacteria</taxon>
        <taxon>Pseudomonadati</taxon>
        <taxon>Bacteroidota</taxon>
        <taxon>Bacteroidia</taxon>
        <taxon>Bacteroidales</taxon>
        <taxon>Bacteroidaceae</taxon>
        <taxon>Bacteroides</taxon>
    </lineage>
</organism>
<dbReference type="STRING" id="693979.Bache_2809"/>
<dbReference type="eggNOG" id="ENOG502ZR6G">
    <property type="taxonomic scope" value="Bacteria"/>
</dbReference>
<keyword evidence="1" id="KW-0812">Transmembrane</keyword>
<dbReference type="AlphaFoldDB" id="E6SN98"/>
<evidence type="ECO:0000313" key="2">
    <source>
        <dbReference type="EMBL" id="ADV44751.1"/>
    </source>
</evidence>
<proteinExistence type="predicted"/>
<dbReference type="HOGENOM" id="CLU_133704_0_0_10"/>
<evidence type="ECO:0000256" key="1">
    <source>
        <dbReference type="SAM" id="Phobius"/>
    </source>
</evidence>
<dbReference type="Proteomes" id="UP000008630">
    <property type="component" value="Chromosome"/>
</dbReference>